<dbReference type="GO" id="GO:0005886">
    <property type="term" value="C:plasma membrane"/>
    <property type="evidence" value="ECO:0007669"/>
    <property type="project" value="TreeGrafter"/>
</dbReference>
<protein>
    <submittedName>
        <fullName evidence="3">Uncharacterized protein</fullName>
    </submittedName>
</protein>
<dbReference type="GO" id="GO:0004222">
    <property type="term" value="F:metalloendopeptidase activity"/>
    <property type="evidence" value="ECO:0007669"/>
    <property type="project" value="TreeGrafter"/>
</dbReference>
<feature type="compositionally biased region" description="Low complexity" evidence="1">
    <location>
        <begin position="136"/>
        <end position="152"/>
    </location>
</feature>
<dbReference type="PANTHER" id="PTHR45702">
    <property type="entry name" value="ADAM10/ADAM17 METALLOPEPTIDASE FAMILY MEMBER"/>
    <property type="match status" value="1"/>
</dbReference>
<dbReference type="STRING" id="8167.A0A484CA48"/>
<evidence type="ECO:0000256" key="1">
    <source>
        <dbReference type="SAM" id="MobiDB-lite"/>
    </source>
</evidence>
<dbReference type="InterPro" id="IPR051489">
    <property type="entry name" value="ADAM_Metalloproteinase"/>
</dbReference>
<reference evidence="3 4" key="1">
    <citation type="submission" date="2019-01" db="EMBL/GenBank/DDBJ databases">
        <title>A chromosome-scale genome assembly of the yellow perch, Perca flavescens.</title>
        <authorList>
            <person name="Feron R."/>
            <person name="Morvezen R."/>
            <person name="Bestin A."/>
            <person name="Haffray P."/>
            <person name="Klopp C."/>
            <person name="Zahm M."/>
            <person name="Cabau C."/>
            <person name="Roques C."/>
            <person name="Donnadieu C."/>
            <person name="Bouchez O."/>
            <person name="Christie M."/>
            <person name="Larson W."/>
            <person name="Guiguen Y."/>
        </authorList>
    </citation>
    <scope>NUCLEOTIDE SEQUENCE [LARGE SCALE GENOMIC DNA]</scope>
    <source>
        <strain evidence="3">YP-PL-M2</strain>
        <tissue evidence="3">Blood</tissue>
    </source>
</reference>
<keyword evidence="4" id="KW-1185">Reference proteome</keyword>
<dbReference type="EMBL" id="SCKG01000018">
    <property type="protein sequence ID" value="TDH00801.1"/>
    <property type="molecule type" value="Genomic_DNA"/>
</dbReference>
<evidence type="ECO:0000256" key="2">
    <source>
        <dbReference type="SAM" id="Phobius"/>
    </source>
</evidence>
<dbReference type="GO" id="GO:0007219">
    <property type="term" value="P:Notch signaling pathway"/>
    <property type="evidence" value="ECO:0007669"/>
    <property type="project" value="TreeGrafter"/>
</dbReference>
<gene>
    <name evidence="3" type="ORF">EPR50_G00192400</name>
</gene>
<comment type="caution">
    <text evidence="3">The sequence shown here is derived from an EMBL/GenBank/DDBJ whole genome shotgun (WGS) entry which is preliminary data.</text>
</comment>
<feature type="transmembrane region" description="Helical" evidence="2">
    <location>
        <begin position="62"/>
        <end position="84"/>
    </location>
</feature>
<proteinExistence type="predicted"/>
<organism evidence="3 4">
    <name type="scientific">Perca flavescens</name>
    <name type="common">American yellow perch</name>
    <name type="synonym">Morone flavescens</name>
    <dbReference type="NCBI Taxonomy" id="8167"/>
    <lineage>
        <taxon>Eukaryota</taxon>
        <taxon>Metazoa</taxon>
        <taxon>Chordata</taxon>
        <taxon>Craniata</taxon>
        <taxon>Vertebrata</taxon>
        <taxon>Euteleostomi</taxon>
        <taxon>Actinopterygii</taxon>
        <taxon>Neopterygii</taxon>
        <taxon>Teleostei</taxon>
        <taxon>Neoteleostei</taxon>
        <taxon>Acanthomorphata</taxon>
        <taxon>Eupercaria</taxon>
        <taxon>Perciformes</taxon>
        <taxon>Percoidei</taxon>
        <taxon>Percidae</taxon>
        <taxon>Percinae</taxon>
        <taxon>Perca</taxon>
    </lineage>
</organism>
<feature type="region of interest" description="Disordered" evidence="1">
    <location>
        <begin position="1"/>
        <end position="26"/>
    </location>
</feature>
<keyword evidence="2" id="KW-1133">Transmembrane helix</keyword>
<accession>A0A484CA48</accession>
<evidence type="ECO:0000313" key="4">
    <source>
        <dbReference type="Proteomes" id="UP000295070"/>
    </source>
</evidence>
<keyword evidence="2" id="KW-0472">Membrane</keyword>
<name>A0A484CA48_PERFV</name>
<dbReference type="Proteomes" id="UP000295070">
    <property type="component" value="Chromosome 18"/>
</dbReference>
<sequence length="201" mass="21972">MNATCKGHSYCTGSSSECPPPENAADKTGKCMKQVQDVVERLWDFIDKLDINTFGKFLADNIVGSVVAFSLLFWVPFSILVHCVDKKLDQQYEQTTKTLLFHSNAELLSSLESASVRIVKPPTFPTSTSSAGLRFQPGQPSQTPSSPLLPGSAPMTQATPLLIAPAWPPSRRTPAWTPRLWRRRSAGRPAPLSALRGPHGE</sequence>
<feature type="region of interest" description="Disordered" evidence="1">
    <location>
        <begin position="123"/>
        <end position="201"/>
    </location>
</feature>
<dbReference type="AlphaFoldDB" id="A0A484CA48"/>
<keyword evidence="2" id="KW-0812">Transmembrane</keyword>
<evidence type="ECO:0000313" key="3">
    <source>
        <dbReference type="EMBL" id="TDH00801.1"/>
    </source>
</evidence>
<dbReference type="PANTHER" id="PTHR45702:SF6">
    <property type="entry name" value="DISINTEGRIN AND METALLOPROTEINASE DOMAIN-CONTAINING PROTEIN 17"/>
    <property type="match status" value="1"/>
</dbReference>
<dbReference type="GO" id="GO:0006509">
    <property type="term" value="P:membrane protein ectodomain proteolysis"/>
    <property type="evidence" value="ECO:0007669"/>
    <property type="project" value="TreeGrafter"/>
</dbReference>